<name>A0A127A4R8_9MICC</name>
<organism evidence="2 3">
    <name type="scientific">Sinomonas atrocyanea</name>
    <dbReference type="NCBI Taxonomy" id="37927"/>
    <lineage>
        <taxon>Bacteria</taxon>
        <taxon>Bacillati</taxon>
        <taxon>Actinomycetota</taxon>
        <taxon>Actinomycetes</taxon>
        <taxon>Micrococcales</taxon>
        <taxon>Micrococcaceae</taxon>
        <taxon>Sinomonas</taxon>
    </lineage>
</organism>
<evidence type="ECO:0000256" key="1">
    <source>
        <dbReference type="SAM" id="Phobius"/>
    </source>
</evidence>
<reference evidence="2 3" key="1">
    <citation type="submission" date="2016-02" db="EMBL/GenBank/DDBJ databases">
        <title>Complete genome of Sinomonas atrocyanea KCTC 3377.</title>
        <authorList>
            <person name="Kim K.M."/>
        </authorList>
    </citation>
    <scope>NUCLEOTIDE SEQUENCE [LARGE SCALE GENOMIC DNA]</scope>
    <source>
        <strain evidence="2 3">KCTC 3377</strain>
    </source>
</reference>
<proteinExistence type="predicted"/>
<keyword evidence="1" id="KW-0812">Transmembrane</keyword>
<protein>
    <recommendedName>
        <fullName evidence="4">NERD domain-containing protein</fullName>
    </recommendedName>
</protein>
<evidence type="ECO:0008006" key="4">
    <source>
        <dbReference type="Google" id="ProtNLM"/>
    </source>
</evidence>
<keyword evidence="1" id="KW-1133">Transmembrane helix</keyword>
<evidence type="ECO:0000313" key="3">
    <source>
        <dbReference type="Proteomes" id="UP000070134"/>
    </source>
</evidence>
<accession>A0A127A4R8</accession>
<dbReference type="KEGG" id="satk:SA2016_2970"/>
<gene>
    <name evidence="2" type="ORF">SA2016_2970</name>
</gene>
<evidence type="ECO:0000313" key="2">
    <source>
        <dbReference type="EMBL" id="AMM33635.1"/>
    </source>
</evidence>
<dbReference type="STRING" id="37927.SA2016_2970"/>
<dbReference type="EMBL" id="CP014518">
    <property type="protein sequence ID" value="AMM33635.1"/>
    <property type="molecule type" value="Genomic_DNA"/>
</dbReference>
<feature type="transmembrane region" description="Helical" evidence="1">
    <location>
        <begin position="44"/>
        <end position="67"/>
    </location>
</feature>
<dbReference type="AlphaFoldDB" id="A0A127A4R8"/>
<dbReference type="Proteomes" id="UP000070134">
    <property type="component" value="Chromosome"/>
</dbReference>
<sequence>MSSDIGVQTPPVHPVDWAWYREFGGAAAVPPSVRARNRRIGRRALAKAGALAVVVGGIVLGSGLLWVRGSLSGRPVLLIALCGTAGLALYTRAVVSRALTARRRNVAAAARAAREDRIFGIPYVAAVQVARPGFPVPALRPARTTAALLDLLLALPGPSVFHRIGLPGGSTADHAVACGNAVFLLDSIQLHGGTWQWAPGARDALVRADRAAQPLPLPLHEAADELRLILDPDVEVIPIVVVHGARTAAGRASLSQHGVHLLTASAALERLGNTCAYGFAGTAPLPGPQEALQNLLV</sequence>
<dbReference type="RefSeq" id="WP_066499438.1">
    <property type="nucleotide sequence ID" value="NZ_BJMO01000008.1"/>
</dbReference>
<keyword evidence="3" id="KW-1185">Reference proteome</keyword>
<feature type="transmembrane region" description="Helical" evidence="1">
    <location>
        <begin position="73"/>
        <end position="95"/>
    </location>
</feature>
<keyword evidence="1" id="KW-0472">Membrane</keyword>